<dbReference type="GO" id="GO:0030170">
    <property type="term" value="F:pyridoxal phosphate binding"/>
    <property type="evidence" value="ECO:0007669"/>
    <property type="project" value="InterPro"/>
</dbReference>
<dbReference type="EMBL" id="CP060713">
    <property type="protein sequence ID" value="QNN52655.1"/>
    <property type="molecule type" value="Genomic_DNA"/>
</dbReference>
<keyword evidence="12" id="KW-1185">Reference proteome</keyword>
<dbReference type="PANTHER" id="PTHR43643">
    <property type="entry name" value="HISTIDINOL-PHOSPHATE AMINOTRANSFERASE 2"/>
    <property type="match status" value="1"/>
</dbReference>
<evidence type="ECO:0000256" key="8">
    <source>
        <dbReference type="ARBA" id="ARBA00023102"/>
    </source>
</evidence>
<dbReference type="EC" id="2.6.1.9" evidence="3"/>
<keyword evidence="7" id="KW-0663">Pyridoxal phosphate</keyword>
<evidence type="ECO:0000256" key="4">
    <source>
        <dbReference type="ARBA" id="ARBA00022576"/>
    </source>
</evidence>
<dbReference type="InterPro" id="IPR004839">
    <property type="entry name" value="Aminotransferase_I/II_large"/>
</dbReference>
<evidence type="ECO:0000256" key="9">
    <source>
        <dbReference type="ARBA" id="ARBA00047481"/>
    </source>
</evidence>
<dbReference type="InterPro" id="IPR015422">
    <property type="entry name" value="PyrdxlP-dep_Trfase_small"/>
</dbReference>
<accession>A0A7G9RAN0</accession>
<dbReference type="Proteomes" id="UP000515947">
    <property type="component" value="Chromosome"/>
</dbReference>
<evidence type="ECO:0000256" key="7">
    <source>
        <dbReference type="ARBA" id="ARBA00022898"/>
    </source>
</evidence>
<evidence type="ECO:0000313" key="11">
    <source>
        <dbReference type="EMBL" id="QNN52655.1"/>
    </source>
</evidence>
<feature type="domain" description="Aminotransferase class I/classII large" evidence="10">
    <location>
        <begin position="119"/>
        <end position="288"/>
    </location>
</feature>
<dbReference type="InterPro" id="IPR050106">
    <property type="entry name" value="HistidinolP_aminotransfase"/>
</dbReference>
<evidence type="ECO:0000313" key="12">
    <source>
        <dbReference type="Proteomes" id="UP000515947"/>
    </source>
</evidence>
<name>A0A7G9RAN0_9ACTN</name>
<keyword evidence="4 11" id="KW-0032">Aminotransferase</keyword>
<protein>
    <recommendedName>
        <fullName evidence="3">histidinol-phosphate transaminase</fullName>
        <ecNumber evidence="3">2.6.1.9</ecNumber>
    </recommendedName>
</protein>
<evidence type="ECO:0000256" key="1">
    <source>
        <dbReference type="ARBA" id="ARBA00005011"/>
    </source>
</evidence>
<reference evidence="11 12" key="1">
    <citation type="submission" date="2020-08" db="EMBL/GenBank/DDBJ databases">
        <title>Genome sequence of Nocardioides mesophilus KACC 16243T.</title>
        <authorList>
            <person name="Hyun D.-W."/>
            <person name="Bae J.-W."/>
        </authorList>
    </citation>
    <scope>NUCLEOTIDE SEQUENCE [LARGE SCALE GENOMIC DNA]</scope>
    <source>
        <strain evidence="11 12">KACC 16243</strain>
    </source>
</reference>
<dbReference type="InterPro" id="IPR015424">
    <property type="entry name" value="PyrdxlP-dep_Trfase"/>
</dbReference>
<evidence type="ECO:0000256" key="5">
    <source>
        <dbReference type="ARBA" id="ARBA00022605"/>
    </source>
</evidence>
<evidence type="ECO:0000256" key="6">
    <source>
        <dbReference type="ARBA" id="ARBA00022679"/>
    </source>
</evidence>
<dbReference type="KEGG" id="nmes:H9L09_19775"/>
<dbReference type="CDD" id="cd00609">
    <property type="entry name" value="AAT_like"/>
    <property type="match status" value="1"/>
</dbReference>
<organism evidence="11 12">
    <name type="scientific">Nocardioides mesophilus</name>
    <dbReference type="NCBI Taxonomy" id="433659"/>
    <lineage>
        <taxon>Bacteria</taxon>
        <taxon>Bacillati</taxon>
        <taxon>Actinomycetota</taxon>
        <taxon>Actinomycetes</taxon>
        <taxon>Propionibacteriales</taxon>
        <taxon>Nocardioidaceae</taxon>
        <taxon>Nocardioides</taxon>
    </lineage>
</organism>
<comment type="catalytic activity">
    <reaction evidence="9">
        <text>L-histidinol phosphate + 2-oxoglutarate = 3-(imidazol-4-yl)-2-oxopropyl phosphate + L-glutamate</text>
        <dbReference type="Rhea" id="RHEA:23744"/>
        <dbReference type="ChEBI" id="CHEBI:16810"/>
        <dbReference type="ChEBI" id="CHEBI:29985"/>
        <dbReference type="ChEBI" id="CHEBI:57766"/>
        <dbReference type="ChEBI" id="CHEBI:57980"/>
        <dbReference type="EC" id="2.6.1.9"/>
    </reaction>
</comment>
<dbReference type="GO" id="GO:0000105">
    <property type="term" value="P:L-histidine biosynthetic process"/>
    <property type="evidence" value="ECO:0007669"/>
    <property type="project" value="UniProtKB-KW"/>
</dbReference>
<dbReference type="RefSeq" id="WP_187578497.1">
    <property type="nucleotide sequence ID" value="NZ_CP060713.1"/>
</dbReference>
<dbReference type="SUPFAM" id="SSF53383">
    <property type="entry name" value="PLP-dependent transferases"/>
    <property type="match status" value="1"/>
</dbReference>
<comment type="similarity">
    <text evidence="2">Belongs to the class-II pyridoxal-phosphate-dependent aminotransferase family. Histidinol-phosphate aminotransferase subfamily.</text>
</comment>
<dbReference type="Gene3D" id="3.90.1150.10">
    <property type="entry name" value="Aspartate Aminotransferase, domain 1"/>
    <property type="match status" value="2"/>
</dbReference>
<keyword evidence="5" id="KW-0028">Amino-acid biosynthesis</keyword>
<keyword evidence="8" id="KW-0368">Histidine biosynthesis</keyword>
<dbReference type="GO" id="GO:0004400">
    <property type="term" value="F:histidinol-phosphate transaminase activity"/>
    <property type="evidence" value="ECO:0007669"/>
    <property type="project" value="UniProtKB-EC"/>
</dbReference>
<evidence type="ECO:0000256" key="3">
    <source>
        <dbReference type="ARBA" id="ARBA00012748"/>
    </source>
</evidence>
<dbReference type="PANTHER" id="PTHR43643:SF6">
    <property type="entry name" value="HISTIDINOL-PHOSPHATE AMINOTRANSFERASE"/>
    <property type="match status" value="1"/>
</dbReference>
<keyword evidence="6 11" id="KW-0808">Transferase</keyword>
<evidence type="ECO:0000259" key="10">
    <source>
        <dbReference type="Pfam" id="PF00155"/>
    </source>
</evidence>
<dbReference type="InterPro" id="IPR015421">
    <property type="entry name" value="PyrdxlP-dep_Trfase_major"/>
</dbReference>
<comment type="pathway">
    <text evidence="1">Amino-acid biosynthesis; L-histidine biosynthesis; L-histidine from 5-phospho-alpha-D-ribose 1-diphosphate: step 7/9.</text>
</comment>
<evidence type="ECO:0000256" key="2">
    <source>
        <dbReference type="ARBA" id="ARBA00007970"/>
    </source>
</evidence>
<dbReference type="AlphaFoldDB" id="A0A7G9RAN0"/>
<gene>
    <name evidence="11" type="ORF">H9L09_19775</name>
</gene>
<proteinExistence type="inferred from homology"/>
<dbReference type="Gene3D" id="3.40.640.10">
    <property type="entry name" value="Type I PLP-dependent aspartate aminotransferase-like (Major domain)"/>
    <property type="match status" value="2"/>
</dbReference>
<dbReference type="Pfam" id="PF00155">
    <property type="entry name" value="Aminotran_1_2"/>
    <property type="match status" value="1"/>
</dbReference>
<sequence length="305" mass="32560">MPESTQALPAAGAHGGDGPAVARALGLDPADLLDLSQNLNPFAADVSALVTRHLDTLGHYPDDRPATRLLAQALEVDPTRLLVTNGGSEAIALLIAEYGGQVLTEPEFALHPRGDNGPVWRSNPHSPTGRLAGPEEHADIWDEAFHALATGHWSAGRRGLVVGSLTKTFACPGLRLGYVLVEDPDDLARVHRHQPHWSTSALSLAVLPDLLESADLPKWSAQISEARENLVALLRGYDLEVTNAAAPWVLVDRPGLREALAPHGALVRDCTSFGMPGVARIAVPHPDQLARLDRALVRTLDPTVL</sequence>